<dbReference type="KEGG" id="tet:TTHERM_000101556"/>
<dbReference type="InParanoid" id="W7X7Q4"/>
<name>W7X7Q4_TETTS</name>
<dbReference type="RefSeq" id="XP_012652074.1">
    <property type="nucleotide sequence ID" value="XM_012796620.1"/>
</dbReference>
<gene>
    <name evidence="1" type="ORF">TTHERM_000101556</name>
</gene>
<dbReference type="AlphaFoldDB" id="W7X7Q4"/>
<evidence type="ECO:0000313" key="1">
    <source>
        <dbReference type="EMBL" id="EWS75400.1"/>
    </source>
</evidence>
<dbReference type="EMBL" id="GG662767">
    <property type="protein sequence ID" value="EWS75400.1"/>
    <property type="molecule type" value="Genomic_DNA"/>
</dbReference>
<proteinExistence type="predicted"/>
<accession>W7X7Q4</accession>
<dbReference type="GeneID" id="24437290"/>
<keyword evidence="2" id="KW-1185">Reference proteome</keyword>
<organism evidence="1 2">
    <name type="scientific">Tetrahymena thermophila (strain SB210)</name>
    <dbReference type="NCBI Taxonomy" id="312017"/>
    <lineage>
        <taxon>Eukaryota</taxon>
        <taxon>Sar</taxon>
        <taxon>Alveolata</taxon>
        <taxon>Ciliophora</taxon>
        <taxon>Intramacronucleata</taxon>
        <taxon>Oligohymenophorea</taxon>
        <taxon>Hymenostomatida</taxon>
        <taxon>Tetrahymenina</taxon>
        <taxon>Tetrahymenidae</taxon>
        <taxon>Tetrahymena</taxon>
    </lineage>
</organism>
<reference evidence="2" key="1">
    <citation type="journal article" date="2006" name="PLoS Biol.">
        <title>Macronuclear genome sequence of the ciliate Tetrahymena thermophila, a model eukaryote.</title>
        <authorList>
            <person name="Eisen J.A."/>
            <person name="Coyne R.S."/>
            <person name="Wu M."/>
            <person name="Wu D."/>
            <person name="Thiagarajan M."/>
            <person name="Wortman J.R."/>
            <person name="Badger J.H."/>
            <person name="Ren Q."/>
            <person name="Amedeo P."/>
            <person name="Jones K.M."/>
            <person name="Tallon L.J."/>
            <person name="Delcher A.L."/>
            <person name="Salzberg S.L."/>
            <person name="Silva J.C."/>
            <person name="Haas B.J."/>
            <person name="Majoros W.H."/>
            <person name="Farzad M."/>
            <person name="Carlton J.M."/>
            <person name="Smith R.K. Jr."/>
            <person name="Garg J."/>
            <person name="Pearlman R.E."/>
            <person name="Karrer K.M."/>
            <person name="Sun L."/>
            <person name="Manning G."/>
            <person name="Elde N.C."/>
            <person name="Turkewitz A.P."/>
            <person name="Asai D.J."/>
            <person name="Wilkes D.E."/>
            <person name="Wang Y."/>
            <person name="Cai H."/>
            <person name="Collins K."/>
            <person name="Stewart B.A."/>
            <person name="Lee S.R."/>
            <person name="Wilamowska K."/>
            <person name="Weinberg Z."/>
            <person name="Ruzzo W.L."/>
            <person name="Wloga D."/>
            <person name="Gaertig J."/>
            <person name="Frankel J."/>
            <person name="Tsao C.-C."/>
            <person name="Gorovsky M.A."/>
            <person name="Keeling P.J."/>
            <person name="Waller R.F."/>
            <person name="Patron N.J."/>
            <person name="Cherry J.M."/>
            <person name="Stover N.A."/>
            <person name="Krieger C.J."/>
            <person name="del Toro C."/>
            <person name="Ryder H.F."/>
            <person name="Williamson S.C."/>
            <person name="Barbeau R.A."/>
            <person name="Hamilton E.P."/>
            <person name="Orias E."/>
        </authorList>
    </citation>
    <scope>NUCLEOTIDE SEQUENCE [LARGE SCALE GENOMIC DNA]</scope>
    <source>
        <strain evidence="2">SB210</strain>
    </source>
</reference>
<evidence type="ECO:0000313" key="2">
    <source>
        <dbReference type="Proteomes" id="UP000009168"/>
    </source>
</evidence>
<dbReference type="Proteomes" id="UP000009168">
    <property type="component" value="Unassembled WGS sequence"/>
</dbReference>
<protein>
    <submittedName>
        <fullName evidence="1">Uncharacterized protein</fullName>
    </submittedName>
</protein>
<sequence length="236" mass="27790">MFQNNPIYRSQSIITQERIEINLNSNLFGFRYLLNANISLDQLKSQNNKTYLFNYALFYYSDNQNNTYINLDIIKYTDPNLSDYYCLDFTKLQNNTLALSVVDNIYSYIATITYGCLDLDTIKISIPNDCATQSEIDQVRNGYNSGIRLKLFTSEFYSSTKSEQVKYRNYYSFTQANQIAFTTFRIQKQDTIVNQGILIQQQSQFTSPIQYNSFYQNFDRLTFQLSLKYQLLETVF</sequence>